<evidence type="ECO:0000256" key="4">
    <source>
        <dbReference type="ARBA" id="ARBA00022989"/>
    </source>
</evidence>
<keyword evidence="5 6" id="KW-0472">Membrane</keyword>
<name>A0A3D8T5C2_9EURO</name>
<feature type="transmembrane region" description="Helical" evidence="6">
    <location>
        <begin position="210"/>
        <end position="229"/>
    </location>
</feature>
<evidence type="ECO:0000256" key="3">
    <source>
        <dbReference type="ARBA" id="ARBA00022692"/>
    </source>
</evidence>
<sequence>MADKVEKAELDVQVGQVHYTPEEEQRVLRKIDRTLLPLLCLVDFFQCESTVIFRGAMADQEDLDKQAIGYAAVFDLKDDLNMTSGQYSWSVSSFYFGQLLAQYVFIYLMSRFPVTRFVGCIVVIWGVCAACLAAPNGFAGFTAVRLLLGFFEAAIQPAFVIIVSSWYKKDEHSIRLAAWISCNGLSQILGALLMYGIGLSKDTAIATWRIMFLVCGGGTLLAGIVWFVLAPLGPDSAWFLDEHERTIAVARLSSERLSQDRQSFSKAQIWDIITDFRAWMLILGGFFNTLASPVIKFATLVINGFGWSKLNTMLVSLPAGAIQILFIWIVVVGIRVTSFPRYWWGVLACIPSLVGNIGVATLPSSSHWGIVVCTWLATILTPTQVIFLSLIASNIKGNTKKAAASNGYFILYAAACIAGPQLWTKPPRYTDGVITDIVSLGCAIASFISFGLAAGYENRRRDRLSSVASDDSTADCDLTDRQDLAFRYTL</sequence>
<dbReference type="OrthoDB" id="6730379at2759"/>
<evidence type="ECO:0008006" key="9">
    <source>
        <dbReference type="Google" id="ProtNLM"/>
    </source>
</evidence>
<dbReference type="GO" id="GO:0022857">
    <property type="term" value="F:transmembrane transporter activity"/>
    <property type="evidence" value="ECO:0007669"/>
    <property type="project" value="InterPro"/>
</dbReference>
<keyword evidence="8" id="KW-1185">Reference proteome</keyword>
<evidence type="ECO:0000256" key="1">
    <source>
        <dbReference type="ARBA" id="ARBA00004141"/>
    </source>
</evidence>
<feature type="transmembrane region" description="Helical" evidence="6">
    <location>
        <begin position="117"/>
        <end position="138"/>
    </location>
</feature>
<feature type="transmembrane region" description="Helical" evidence="6">
    <location>
        <begin position="278"/>
        <end position="302"/>
    </location>
</feature>
<evidence type="ECO:0000256" key="5">
    <source>
        <dbReference type="ARBA" id="ARBA00023136"/>
    </source>
</evidence>
<dbReference type="GO" id="GO:0016020">
    <property type="term" value="C:membrane"/>
    <property type="evidence" value="ECO:0007669"/>
    <property type="project" value="UniProtKB-SubCell"/>
</dbReference>
<keyword evidence="4 6" id="KW-1133">Transmembrane helix</keyword>
<evidence type="ECO:0000313" key="7">
    <source>
        <dbReference type="EMBL" id="RDW93729.1"/>
    </source>
</evidence>
<dbReference type="AlphaFoldDB" id="A0A3D8T5C2"/>
<gene>
    <name evidence="7" type="ORF">DSM5745_01051</name>
</gene>
<feature type="transmembrane region" description="Helical" evidence="6">
    <location>
        <begin position="87"/>
        <end position="110"/>
    </location>
</feature>
<dbReference type="Proteomes" id="UP000256690">
    <property type="component" value="Unassembled WGS sequence"/>
</dbReference>
<keyword evidence="3 6" id="KW-0812">Transmembrane</keyword>
<dbReference type="Gene3D" id="1.20.1250.20">
    <property type="entry name" value="MFS general substrate transporter like domains"/>
    <property type="match status" value="1"/>
</dbReference>
<feature type="transmembrane region" description="Helical" evidence="6">
    <location>
        <begin position="342"/>
        <end position="362"/>
    </location>
</feature>
<comment type="subcellular location">
    <subcellularLocation>
        <location evidence="1">Membrane</location>
        <topology evidence="1">Multi-pass membrane protein</topology>
    </subcellularLocation>
</comment>
<dbReference type="PANTHER" id="PTHR43791">
    <property type="entry name" value="PERMEASE-RELATED"/>
    <property type="match status" value="1"/>
</dbReference>
<dbReference type="RefSeq" id="XP_026608912.1">
    <property type="nucleotide sequence ID" value="XM_026743067.1"/>
</dbReference>
<dbReference type="Pfam" id="PF07690">
    <property type="entry name" value="MFS_1"/>
    <property type="match status" value="1"/>
</dbReference>
<dbReference type="InterPro" id="IPR036259">
    <property type="entry name" value="MFS_trans_sf"/>
</dbReference>
<evidence type="ECO:0000256" key="6">
    <source>
        <dbReference type="SAM" id="Phobius"/>
    </source>
</evidence>
<evidence type="ECO:0000256" key="2">
    <source>
        <dbReference type="ARBA" id="ARBA00022448"/>
    </source>
</evidence>
<dbReference type="PANTHER" id="PTHR43791:SF103">
    <property type="entry name" value="MAJOR FACILITATOR SUPERFAMILY (MFS) PROFILE DOMAIN-CONTAINING PROTEIN-RELATED"/>
    <property type="match status" value="1"/>
</dbReference>
<feature type="transmembrane region" description="Helical" evidence="6">
    <location>
        <begin position="403"/>
        <end position="422"/>
    </location>
</feature>
<keyword evidence="2" id="KW-0813">Transport</keyword>
<feature type="transmembrane region" description="Helical" evidence="6">
    <location>
        <begin position="314"/>
        <end position="335"/>
    </location>
</feature>
<accession>A0A3D8T5C2</accession>
<feature type="transmembrane region" description="Helical" evidence="6">
    <location>
        <begin position="144"/>
        <end position="164"/>
    </location>
</feature>
<comment type="caution">
    <text evidence="7">The sequence shown here is derived from an EMBL/GenBank/DDBJ whole genome shotgun (WGS) entry which is preliminary data.</text>
</comment>
<protein>
    <recommendedName>
        <fullName evidence="9">Major facilitator superfamily (MFS) profile domain-containing protein</fullName>
    </recommendedName>
</protein>
<dbReference type="STRING" id="1810919.A0A3D8T5C2"/>
<dbReference type="InterPro" id="IPR011701">
    <property type="entry name" value="MFS"/>
</dbReference>
<evidence type="ECO:0000313" key="8">
    <source>
        <dbReference type="Proteomes" id="UP000256690"/>
    </source>
</evidence>
<feature type="transmembrane region" description="Helical" evidence="6">
    <location>
        <begin position="368"/>
        <end position="391"/>
    </location>
</feature>
<feature type="transmembrane region" description="Helical" evidence="6">
    <location>
        <begin position="176"/>
        <end position="198"/>
    </location>
</feature>
<dbReference type="EMBL" id="PVWQ01000001">
    <property type="protein sequence ID" value="RDW93729.1"/>
    <property type="molecule type" value="Genomic_DNA"/>
</dbReference>
<reference evidence="7 8" key="1">
    <citation type="journal article" date="2018" name="IMA Fungus">
        <title>IMA Genome-F 9: Draft genome sequence of Annulohypoxylon stygium, Aspergillus mulundensis, Berkeleyomyces basicola (syn. Thielaviopsis basicola), Ceratocystis smalleyi, two Cercospora beticola strains, Coleophoma cylindrospora, Fusarium fracticaudum, Phialophora cf. hyalina, and Morchella septimelata.</title>
        <authorList>
            <person name="Wingfield B.D."/>
            <person name="Bills G.F."/>
            <person name="Dong Y."/>
            <person name="Huang W."/>
            <person name="Nel W.J."/>
            <person name="Swalarsk-Parry B.S."/>
            <person name="Vaghefi N."/>
            <person name="Wilken P.M."/>
            <person name="An Z."/>
            <person name="de Beer Z.W."/>
            <person name="De Vos L."/>
            <person name="Chen L."/>
            <person name="Duong T.A."/>
            <person name="Gao Y."/>
            <person name="Hammerbacher A."/>
            <person name="Kikkert J.R."/>
            <person name="Li Y."/>
            <person name="Li H."/>
            <person name="Li K."/>
            <person name="Li Q."/>
            <person name="Liu X."/>
            <person name="Ma X."/>
            <person name="Naidoo K."/>
            <person name="Pethybridge S.J."/>
            <person name="Sun J."/>
            <person name="Steenkamp E.T."/>
            <person name="van der Nest M.A."/>
            <person name="van Wyk S."/>
            <person name="Wingfield M.J."/>
            <person name="Xiong C."/>
            <person name="Yue Q."/>
            <person name="Zhang X."/>
        </authorList>
    </citation>
    <scope>NUCLEOTIDE SEQUENCE [LARGE SCALE GENOMIC DNA]</scope>
    <source>
        <strain evidence="7 8">DSM 5745</strain>
    </source>
</reference>
<dbReference type="SUPFAM" id="SSF103473">
    <property type="entry name" value="MFS general substrate transporter"/>
    <property type="match status" value="1"/>
</dbReference>
<organism evidence="7 8">
    <name type="scientific">Aspergillus mulundensis</name>
    <dbReference type="NCBI Taxonomy" id="1810919"/>
    <lineage>
        <taxon>Eukaryota</taxon>
        <taxon>Fungi</taxon>
        <taxon>Dikarya</taxon>
        <taxon>Ascomycota</taxon>
        <taxon>Pezizomycotina</taxon>
        <taxon>Eurotiomycetes</taxon>
        <taxon>Eurotiomycetidae</taxon>
        <taxon>Eurotiales</taxon>
        <taxon>Aspergillaceae</taxon>
        <taxon>Aspergillus</taxon>
        <taxon>Aspergillus subgen. Nidulantes</taxon>
    </lineage>
</organism>
<dbReference type="GeneID" id="38111421"/>
<feature type="transmembrane region" description="Helical" evidence="6">
    <location>
        <begin position="434"/>
        <end position="456"/>
    </location>
</feature>
<proteinExistence type="predicted"/>